<dbReference type="AlphaFoldDB" id="A0A670IHM8"/>
<organism evidence="6 7">
    <name type="scientific">Podarcis muralis</name>
    <name type="common">Wall lizard</name>
    <name type="synonym">Lacerta muralis</name>
    <dbReference type="NCBI Taxonomy" id="64176"/>
    <lineage>
        <taxon>Eukaryota</taxon>
        <taxon>Metazoa</taxon>
        <taxon>Chordata</taxon>
        <taxon>Craniata</taxon>
        <taxon>Vertebrata</taxon>
        <taxon>Euteleostomi</taxon>
        <taxon>Lepidosauria</taxon>
        <taxon>Squamata</taxon>
        <taxon>Bifurcata</taxon>
        <taxon>Unidentata</taxon>
        <taxon>Episquamata</taxon>
        <taxon>Laterata</taxon>
        <taxon>Lacertibaenia</taxon>
        <taxon>Lacertidae</taxon>
        <taxon>Podarcis</taxon>
    </lineage>
</organism>
<sequence length="109" mass="12396">ICTNSDMKKINSIEFSGTYSKTRVAEFQFLHNKGNLREELNRLIWLHQAMGGVHTAVGRDIPQAHIVWTSPRNQDLSNLSDGTAQIYIFSNVKTFCCNSEDVELKQPLQ</sequence>
<evidence type="ECO:0000256" key="5">
    <source>
        <dbReference type="ARBA" id="ARBA00022702"/>
    </source>
</evidence>
<dbReference type="Ensembl" id="ENSPMRT00000011581.1">
    <property type="protein sequence ID" value="ENSPMRP00000010852.1"/>
    <property type="gene ID" value="ENSPMRG00000007217.1"/>
</dbReference>
<dbReference type="SMART" id="SM00087">
    <property type="entry name" value="PTH"/>
    <property type="match status" value="1"/>
</dbReference>
<evidence type="ECO:0000256" key="1">
    <source>
        <dbReference type="ARBA" id="ARBA00004613"/>
    </source>
</evidence>
<evidence type="ECO:0000256" key="3">
    <source>
        <dbReference type="ARBA" id="ARBA00022525"/>
    </source>
</evidence>
<dbReference type="GO" id="GO:0005179">
    <property type="term" value="F:hormone activity"/>
    <property type="evidence" value="ECO:0007669"/>
    <property type="project" value="UniProtKB-KW"/>
</dbReference>
<reference evidence="6 7" key="1">
    <citation type="journal article" date="2019" name="Proc. Natl. Acad. Sci. U.S.A.">
        <title>Regulatory changes in pterin and carotenoid genes underlie balanced color polymorphisms in the wall lizard.</title>
        <authorList>
            <person name="Andrade P."/>
            <person name="Pinho C."/>
            <person name="Perez I de Lanuza G."/>
            <person name="Afonso S."/>
            <person name="Brejcha J."/>
            <person name="Rubin C.J."/>
            <person name="Wallerman O."/>
            <person name="Pereira P."/>
            <person name="Sabatino S.J."/>
            <person name="Bellati A."/>
            <person name="Pellitteri-Rosa D."/>
            <person name="Bosakova Z."/>
            <person name="Bunikis I."/>
            <person name="Carretero M.A."/>
            <person name="Feiner N."/>
            <person name="Marsik P."/>
            <person name="Pauperio F."/>
            <person name="Salvi D."/>
            <person name="Soler L."/>
            <person name="While G.M."/>
            <person name="Uller T."/>
            <person name="Font E."/>
            <person name="Andersson L."/>
            <person name="Carneiro M."/>
        </authorList>
    </citation>
    <scope>NUCLEOTIDE SEQUENCE</scope>
</reference>
<keyword evidence="5" id="KW-0372">Hormone</keyword>
<comment type="similarity">
    <text evidence="2">Belongs to the parathyroid hormone family.</text>
</comment>
<dbReference type="GO" id="GO:0005576">
    <property type="term" value="C:extracellular region"/>
    <property type="evidence" value="ECO:0007669"/>
    <property type="project" value="UniProtKB-SubCell"/>
</dbReference>
<accession>A0A670IHM8</accession>
<dbReference type="Pfam" id="PF01279">
    <property type="entry name" value="Parathyroid"/>
    <property type="match status" value="1"/>
</dbReference>
<dbReference type="InterPro" id="IPR001415">
    <property type="entry name" value="PTH/PTH-rel"/>
</dbReference>
<proteinExistence type="inferred from homology"/>
<keyword evidence="4" id="KW-0165">Cleavage on pair of basic residues</keyword>
<keyword evidence="7" id="KW-1185">Reference proteome</keyword>
<protein>
    <submittedName>
        <fullName evidence="6">Uncharacterized protein</fullName>
    </submittedName>
</protein>
<comment type="subcellular location">
    <subcellularLocation>
        <location evidence="1">Secreted</location>
    </subcellularLocation>
</comment>
<evidence type="ECO:0000313" key="6">
    <source>
        <dbReference type="Ensembl" id="ENSPMRP00000010852.1"/>
    </source>
</evidence>
<evidence type="ECO:0000256" key="4">
    <source>
        <dbReference type="ARBA" id="ARBA00022685"/>
    </source>
</evidence>
<reference evidence="6" key="2">
    <citation type="submission" date="2025-08" db="UniProtKB">
        <authorList>
            <consortium name="Ensembl"/>
        </authorList>
    </citation>
    <scope>IDENTIFICATION</scope>
</reference>
<reference evidence="6" key="3">
    <citation type="submission" date="2025-09" db="UniProtKB">
        <authorList>
            <consortium name="Ensembl"/>
        </authorList>
    </citation>
    <scope>IDENTIFICATION</scope>
</reference>
<evidence type="ECO:0000256" key="2">
    <source>
        <dbReference type="ARBA" id="ARBA00006307"/>
    </source>
</evidence>
<dbReference type="Proteomes" id="UP000472272">
    <property type="component" value="Chromosome 6"/>
</dbReference>
<keyword evidence="3" id="KW-0964">Secreted</keyword>
<evidence type="ECO:0000313" key="7">
    <source>
        <dbReference type="Proteomes" id="UP000472272"/>
    </source>
</evidence>
<name>A0A670IHM8_PODMU</name>